<dbReference type="InterPro" id="IPR036390">
    <property type="entry name" value="WH_DNA-bd_sf"/>
</dbReference>
<dbReference type="GO" id="GO:0003677">
    <property type="term" value="F:DNA binding"/>
    <property type="evidence" value="ECO:0007669"/>
    <property type="project" value="UniProtKB-KW"/>
</dbReference>
<evidence type="ECO:0000256" key="2">
    <source>
        <dbReference type="ARBA" id="ARBA00023125"/>
    </source>
</evidence>
<dbReference type="InterPro" id="IPR036388">
    <property type="entry name" value="WH-like_DNA-bd_sf"/>
</dbReference>
<name>A0A7D3Y2Q0_9BACL</name>
<dbReference type="PROSITE" id="PS50995">
    <property type="entry name" value="HTH_MARR_2"/>
    <property type="match status" value="1"/>
</dbReference>
<dbReference type="EMBL" id="CP048104">
    <property type="protein sequence ID" value="QKG86080.1"/>
    <property type="molecule type" value="Genomic_DNA"/>
</dbReference>
<dbReference type="PRINTS" id="PR00598">
    <property type="entry name" value="HTHMARR"/>
</dbReference>
<dbReference type="SUPFAM" id="SSF46785">
    <property type="entry name" value="Winged helix' DNA-binding domain"/>
    <property type="match status" value="1"/>
</dbReference>
<protein>
    <submittedName>
        <fullName evidence="5">MarR family transcriptional regulator</fullName>
    </submittedName>
</protein>
<dbReference type="InterPro" id="IPR000835">
    <property type="entry name" value="HTH_MarR-typ"/>
</dbReference>
<evidence type="ECO:0000259" key="4">
    <source>
        <dbReference type="PROSITE" id="PS50995"/>
    </source>
</evidence>
<dbReference type="GO" id="GO:0003700">
    <property type="term" value="F:DNA-binding transcription factor activity"/>
    <property type="evidence" value="ECO:0007669"/>
    <property type="project" value="InterPro"/>
</dbReference>
<keyword evidence="1" id="KW-0805">Transcription regulation</keyword>
<evidence type="ECO:0000313" key="6">
    <source>
        <dbReference type="Proteomes" id="UP000503088"/>
    </source>
</evidence>
<dbReference type="KEGG" id="kpul:GXN76_14315"/>
<gene>
    <name evidence="5" type="ORF">GXN76_14315</name>
</gene>
<proteinExistence type="predicted"/>
<feature type="domain" description="HTH marR-type" evidence="4">
    <location>
        <begin position="1"/>
        <end position="126"/>
    </location>
</feature>
<reference evidence="5 6" key="1">
    <citation type="submission" date="2020-01" db="EMBL/GenBank/DDBJ databases">
        <authorList>
            <person name="Gulvik C.A."/>
            <person name="Batra D.G."/>
        </authorList>
    </citation>
    <scope>NUCLEOTIDE SEQUENCE [LARGE SCALE GENOMIC DNA]</scope>
    <source>
        <strain evidence="5 6">W9323</strain>
    </source>
</reference>
<dbReference type="PANTHER" id="PTHR42756:SF1">
    <property type="entry name" value="TRANSCRIPTIONAL REPRESSOR OF EMRAB OPERON"/>
    <property type="match status" value="1"/>
</dbReference>
<accession>A0A7D3Y2Q0</accession>
<sequence length="130" mass="14893">MILQLKRLERHPRTYGEVGPLTPSEIHTIDEIGVDGGLLMSQLAVRLGVTKGAVTQIVSRLEMKKIVKREPCPHDARSVVASLTEKGKLAYKLHQEQHQNFYQQLSNEFDQKEMAIFEKCLEKLNQLLRE</sequence>
<organism evidence="5 6">
    <name type="scientific">Kroppenstedtia pulmonis</name>
    <dbReference type="NCBI Taxonomy" id="1380685"/>
    <lineage>
        <taxon>Bacteria</taxon>
        <taxon>Bacillati</taxon>
        <taxon>Bacillota</taxon>
        <taxon>Bacilli</taxon>
        <taxon>Bacillales</taxon>
        <taxon>Thermoactinomycetaceae</taxon>
        <taxon>Kroppenstedtia</taxon>
    </lineage>
</organism>
<keyword evidence="6" id="KW-1185">Reference proteome</keyword>
<dbReference type="Gene3D" id="1.10.10.10">
    <property type="entry name" value="Winged helix-like DNA-binding domain superfamily/Winged helix DNA-binding domain"/>
    <property type="match status" value="1"/>
</dbReference>
<evidence type="ECO:0000256" key="3">
    <source>
        <dbReference type="ARBA" id="ARBA00023163"/>
    </source>
</evidence>
<dbReference type="Pfam" id="PF12802">
    <property type="entry name" value="MarR_2"/>
    <property type="match status" value="1"/>
</dbReference>
<evidence type="ECO:0000256" key="1">
    <source>
        <dbReference type="ARBA" id="ARBA00023015"/>
    </source>
</evidence>
<evidence type="ECO:0000313" key="5">
    <source>
        <dbReference type="EMBL" id="QKG86080.1"/>
    </source>
</evidence>
<dbReference type="Proteomes" id="UP000503088">
    <property type="component" value="Chromosome"/>
</dbReference>
<keyword evidence="2" id="KW-0238">DNA-binding</keyword>
<dbReference type="PANTHER" id="PTHR42756">
    <property type="entry name" value="TRANSCRIPTIONAL REGULATOR, MARR"/>
    <property type="match status" value="1"/>
</dbReference>
<keyword evidence="3" id="KW-0804">Transcription</keyword>
<dbReference type="SMART" id="SM00347">
    <property type="entry name" value="HTH_MARR"/>
    <property type="match status" value="1"/>
</dbReference>
<dbReference type="AlphaFoldDB" id="A0A7D3Y2Q0"/>